<comment type="catalytic activity">
    <reaction evidence="3 4">
        <text>[thioredoxin]-disulfide + L-methionine + H2O = L-methionine (S)-S-oxide + [thioredoxin]-dithiol</text>
        <dbReference type="Rhea" id="RHEA:19993"/>
        <dbReference type="Rhea" id="RHEA-COMP:10698"/>
        <dbReference type="Rhea" id="RHEA-COMP:10700"/>
        <dbReference type="ChEBI" id="CHEBI:15377"/>
        <dbReference type="ChEBI" id="CHEBI:29950"/>
        <dbReference type="ChEBI" id="CHEBI:50058"/>
        <dbReference type="ChEBI" id="CHEBI:57844"/>
        <dbReference type="ChEBI" id="CHEBI:58772"/>
        <dbReference type="EC" id="1.8.4.11"/>
    </reaction>
</comment>
<dbReference type="NCBIfam" id="TIGR00401">
    <property type="entry name" value="msrA"/>
    <property type="match status" value="1"/>
</dbReference>
<dbReference type="PANTHER" id="PTHR43774:SF1">
    <property type="entry name" value="PEPTIDE METHIONINE SULFOXIDE REDUCTASE MSRA 2"/>
    <property type="match status" value="1"/>
</dbReference>
<protein>
    <recommendedName>
        <fullName evidence="4">Peptide methionine sulfoxide reductase MsrA</fullName>
        <shortName evidence="4">Protein-methionine-S-oxide reductase</shortName>
        <ecNumber evidence="4">1.8.4.11</ecNumber>
    </recommendedName>
    <alternativeName>
        <fullName evidence="4">Peptide-methionine (S)-S-oxide reductase</fullName>
        <shortName evidence="4">Peptide Met(O) reductase</shortName>
    </alternativeName>
</protein>
<keyword evidence="7" id="KW-1185">Reference proteome</keyword>
<dbReference type="Gene3D" id="3.30.1060.10">
    <property type="entry name" value="Peptide methionine sulphoxide reductase MsrA"/>
    <property type="match status" value="1"/>
</dbReference>
<evidence type="ECO:0000259" key="5">
    <source>
        <dbReference type="Pfam" id="PF01625"/>
    </source>
</evidence>
<evidence type="ECO:0000256" key="1">
    <source>
        <dbReference type="ARBA" id="ARBA00023002"/>
    </source>
</evidence>
<evidence type="ECO:0000313" key="6">
    <source>
        <dbReference type="EMBL" id="WMY75208.1"/>
    </source>
</evidence>
<sequence>MKNEVAILAGGCFWGVQDLLRKVDGVISTEVGYTGGQNDNPTYAYHPGHAEAVKVEFNPEQISFRDLLKYFFQIHNPTTPFRQGNDVGSSYRSAIFWLTDEQMHQANQLIEEIDASGILPGTVVTEVKEATPFWSAEPEHQDYLVHNPNGYTCHFVRPDWQLPE</sequence>
<organism evidence="6 7">
    <name type="scientific">Buttiauxella selenatireducens</name>
    <dbReference type="NCBI Taxonomy" id="3073902"/>
    <lineage>
        <taxon>Bacteria</taxon>
        <taxon>Pseudomonadati</taxon>
        <taxon>Pseudomonadota</taxon>
        <taxon>Gammaproteobacteria</taxon>
        <taxon>Enterobacterales</taxon>
        <taxon>Enterobacteriaceae</taxon>
        <taxon>Buttiauxella</taxon>
    </lineage>
</organism>
<dbReference type="Proteomes" id="UP001246690">
    <property type="component" value="Chromosome"/>
</dbReference>
<evidence type="ECO:0000256" key="3">
    <source>
        <dbReference type="ARBA" id="ARBA00048782"/>
    </source>
</evidence>
<evidence type="ECO:0000256" key="2">
    <source>
        <dbReference type="ARBA" id="ARBA00047806"/>
    </source>
</evidence>
<keyword evidence="1 4" id="KW-0560">Oxidoreductase</keyword>
<reference evidence="6 7" key="1">
    <citation type="submission" date="2023-09" db="EMBL/GenBank/DDBJ databases">
        <title>Buttiauxella selenatireducens sp. nov., isolated from the rhizosphere of Cardamine hupingshanesis.</title>
        <authorList>
            <person name="Zhang S."/>
            <person name="Xu Z."/>
            <person name="Wang H."/>
            <person name="Guo Y."/>
        </authorList>
    </citation>
    <scope>NUCLEOTIDE SEQUENCE [LARGE SCALE GENOMIC DNA]</scope>
    <source>
        <strain evidence="6 7">R73</strain>
    </source>
</reference>
<proteinExistence type="inferred from homology"/>
<dbReference type="EC" id="1.8.4.11" evidence="4"/>
<feature type="active site" evidence="4">
    <location>
        <position position="12"/>
    </location>
</feature>
<dbReference type="InterPro" id="IPR002569">
    <property type="entry name" value="Met_Sox_Rdtase_MsrA_dom"/>
</dbReference>
<dbReference type="HAMAP" id="MF_01401">
    <property type="entry name" value="MsrA"/>
    <property type="match status" value="1"/>
</dbReference>
<comment type="catalytic activity">
    <reaction evidence="2 4">
        <text>L-methionyl-[protein] + [thioredoxin]-disulfide + H2O = L-methionyl-(S)-S-oxide-[protein] + [thioredoxin]-dithiol</text>
        <dbReference type="Rhea" id="RHEA:14217"/>
        <dbReference type="Rhea" id="RHEA-COMP:10698"/>
        <dbReference type="Rhea" id="RHEA-COMP:10700"/>
        <dbReference type="Rhea" id="RHEA-COMP:12313"/>
        <dbReference type="Rhea" id="RHEA-COMP:12315"/>
        <dbReference type="ChEBI" id="CHEBI:15377"/>
        <dbReference type="ChEBI" id="CHEBI:16044"/>
        <dbReference type="ChEBI" id="CHEBI:29950"/>
        <dbReference type="ChEBI" id="CHEBI:44120"/>
        <dbReference type="ChEBI" id="CHEBI:50058"/>
        <dbReference type="EC" id="1.8.4.11"/>
    </reaction>
</comment>
<comment type="function">
    <text evidence="4">Has an important function as a repair enzyme for proteins that have been inactivated by oxidation. Catalyzes the reversible oxidation-reduction of methionine sulfoxide in proteins to methionine.</text>
</comment>
<dbReference type="RefSeq" id="WP_309877588.1">
    <property type="nucleotide sequence ID" value="NZ_CP133838.1"/>
</dbReference>
<dbReference type="EMBL" id="CP133838">
    <property type="protein sequence ID" value="WMY75208.1"/>
    <property type="molecule type" value="Genomic_DNA"/>
</dbReference>
<name>A0ABY9SCY5_9ENTR</name>
<dbReference type="PANTHER" id="PTHR43774">
    <property type="entry name" value="PEPTIDE METHIONINE SULFOXIDE REDUCTASE"/>
    <property type="match status" value="1"/>
</dbReference>
<feature type="domain" description="Peptide methionine sulphoxide reductase MsrA" evidence="5">
    <location>
        <begin position="6"/>
        <end position="153"/>
    </location>
</feature>
<accession>A0ABY9SCY5</accession>
<dbReference type="GO" id="GO:0008113">
    <property type="term" value="F:peptide-methionine (S)-S-oxide reductase activity"/>
    <property type="evidence" value="ECO:0007669"/>
    <property type="project" value="UniProtKB-EC"/>
</dbReference>
<comment type="similarity">
    <text evidence="4">Belongs to the MsrA Met sulfoxide reductase family.</text>
</comment>
<gene>
    <name evidence="4 6" type="primary">msrA</name>
    <name evidence="6" type="ORF">RHD99_04300</name>
</gene>
<dbReference type="SUPFAM" id="SSF55068">
    <property type="entry name" value="Peptide methionine sulfoxide reductase"/>
    <property type="match status" value="1"/>
</dbReference>
<dbReference type="Pfam" id="PF01625">
    <property type="entry name" value="PMSR"/>
    <property type="match status" value="1"/>
</dbReference>
<evidence type="ECO:0000256" key="4">
    <source>
        <dbReference type="HAMAP-Rule" id="MF_01401"/>
    </source>
</evidence>
<dbReference type="InterPro" id="IPR036509">
    <property type="entry name" value="Met_Sox_Rdtase_MsrA_sf"/>
</dbReference>
<evidence type="ECO:0000313" key="7">
    <source>
        <dbReference type="Proteomes" id="UP001246690"/>
    </source>
</evidence>